<name>A0ACA9MRL1_9GLOM</name>
<evidence type="ECO:0000313" key="2">
    <source>
        <dbReference type="Proteomes" id="UP000789920"/>
    </source>
</evidence>
<reference evidence="1" key="1">
    <citation type="submission" date="2021-06" db="EMBL/GenBank/DDBJ databases">
        <authorList>
            <person name="Kallberg Y."/>
            <person name="Tangrot J."/>
            <person name="Rosling A."/>
        </authorList>
    </citation>
    <scope>NUCLEOTIDE SEQUENCE</scope>
    <source>
        <strain evidence="1">MA461A</strain>
    </source>
</reference>
<feature type="non-terminal residue" evidence="1">
    <location>
        <position position="69"/>
    </location>
</feature>
<protein>
    <submittedName>
        <fullName evidence="1">23090_t:CDS:1</fullName>
    </submittedName>
</protein>
<comment type="caution">
    <text evidence="1">The sequence shown here is derived from an EMBL/GenBank/DDBJ whole genome shotgun (WGS) entry which is preliminary data.</text>
</comment>
<organism evidence="1 2">
    <name type="scientific">Racocetra persica</name>
    <dbReference type="NCBI Taxonomy" id="160502"/>
    <lineage>
        <taxon>Eukaryota</taxon>
        <taxon>Fungi</taxon>
        <taxon>Fungi incertae sedis</taxon>
        <taxon>Mucoromycota</taxon>
        <taxon>Glomeromycotina</taxon>
        <taxon>Glomeromycetes</taxon>
        <taxon>Diversisporales</taxon>
        <taxon>Gigasporaceae</taxon>
        <taxon>Racocetra</taxon>
    </lineage>
</organism>
<evidence type="ECO:0000313" key="1">
    <source>
        <dbReference type="EMBL" id="CAG8607256.1"/>
    </source>
</evidence>
<proteinExistence type="predicted"/>
<sequence>MADIHRMLPTNWEILYLGHCSNWEGKSGEPLPDYNHGQSIYKLFISNRPYCTYAYAVSHHGALKLLKKL</sequence>
<keyword evidence="2" id="KW-1185">Reference proteome</keyword>
<gene>
    <name evidence="1" type="ORF">RPERSI_LOCUS6157</name>
</gene>
<dbReference type="EMBL" id="CAJVQC010009644">
    <property type="protein sequence ID" value="CAG8607256.1"/>
    <property type="molecule type" value="Genomic_DNA"/>
</dbReference>
<dbReference type="Proteomes" id="UP000789920">
    <property type="component" value="Unassembled WGS sequence"/>
</dbReference>
<accession>A0ACA9MRL1</accession>